<keyword evidence="7" id="KW-1185">Reference proteome</keyword>
<proteinExistence type="inferred from homology"/>
<dbReference type="GO" id="GO:0006508">
    <property type="term" value="P:proteolysis"/>
    <property type="evidence" value="ECO:0007669"/>
    <property type="project" value="UniProtKB-KW"/>
</dbReference>
<evidence type="ECO:0000256" key="2">
    <source>
        <dbReference type="ARBA" id="ARBA00022670"/>
    </source>
</evidence>
<evidence type="ECO:0000313" key="6">
    <source>
        <dbReference type="EMBL" id="MBP2023519.1"/>
    </source>
</evidence>
<reference evidence="6 7" key="1">
    <citation type="submission" date="2021-03" db="EMBL/GenBank/DDBJ databases">
        <title>Genomic Encyclopedia of Type Strains, Phase IV (KMG-IV): sequencing the most valuable type-strain genomes for metagenomic binning, comparative biology and taxonomic classification.</title>
        <authorList>
            <person name="Goeker M."/>
        </authorList>
    </citation>
    <scope>NUCLEOTIDE SEQUENCE [LARGE SCALE GENOMIC DNA]</scope>
    <source>
        <strain evidence="6 7">DSM 28650</strain>
    </source>
</reference>
<dbReference type="InterPro" id="IPR034045">
    <property type="entry name" value="Pep_S8_CspA-like"/>
</dbReference>
<evidence type="ECO:0000313" key="7">
    <source>
        <dbReference type="Proteomes" id="UP001519308"/>
    </source>
</evidence>
<dbReference type="Gene3D" id="3.40.50.200">
    <property type="entry name" value="Peptidase S8/S53 domain"/>
    <property type="match status" value="1"/>
</dbReference>
<dbReference type="InterPro" id="IPR036852">
    <property type="entry name" value="Peptidase_S8/S53_dom_sf"/>
</dbReference>
<comment type="caution">
    <text evidence="6">The sequence shown here is derived from an EMBL/GenBank/DDBJ whole genome shotgun (WGS) entry which is preliminary data.</text>
</comment>
<name>A0ABS4K6V8_9CLOT</name>
<evidence type="ECO:0000256" key="4">
    <source>
        <dbReference type="ARBA" id="ARBA00022825"/>
    </source>
</evidence>
<dbReference type="SUPFAM" id="SSF52743">
    <property type="entry name" value="Subtilisin-like"/>
    <property type="match status" value="1"/>
</dbReference>
<accession>A0ABS4K6V8</accession>
<gene>
    <name evidence="6" type="ORF">J2Z44_003356</name>
</gene>
<dbReference type="Proteomes" id="UP001519308">
    <property type="component" value="Unassembled WGS sequence"/>
</dbReference>
<evidence type="ECO:0000256" key="1">
    <source>
        <dbReference type="ARBA" id="ARBA00011073"/>
    </source>
</evidence>
<dbReference type="EMBL" id="JAGGLL010000031">
    <property type="protein sequence ID" value="MBP2023519.1"/>
    <property type="molecule type" value="Genomic_DNA"/>
</dbReference>
<evidence type="ECO:0000259" key="5">
    <source>
        <dbReference type="Pfam" id="PF00082"/>
    </source>
</evidence>
<dbReference type="InterPro" id="IPR000209">
    <property type="entry name" value="Peptidase_S8/S53_dom"/>
</dbReference>
<dbReference type="PRINTS" id="PR00723">
    <property type="entry name" value="SUBTILISIN"/>
</dbReference>
<dbReference type="PANTHER" id="PTHR43806">
    <property type="entry name" value="PEPTIDASE S8"/>
    <property type="match status" value="1"/>
</dbReference>
<dbReference type="CDD" id="cd07478">
    <property type="entry name" value="Peptidases_S8_CspA-like"/>
    <property type="match status" value="1"/>
</dbReference>
<evidence type="ECO:0000256" key="3">
    <source>
        <dbReference type="ARBA" id="ARBA00022801"/>
    </source>
</evidence>
<dbReference type="GO" id="GO:0008233">
    <property type="term" value="F:peptidase activity"/>
    <property type="evidence" value="ECO:0007669"/>
    <property type="project" value="UniProtKB-KW"/>
</dbReference>
<organism evidence="6 7">
    <name type="scientific">Clostridium punense</name>
    <dbReference type="NCBI Taxonomy" id="1054297"/>
    <lineage>
        <taxon>Bacteria</taxon>
        <taxon>Bacillati</taxon>
        <taxon>Bacillota</taxon>
        <taxon>Clostridia</taxon>
        <taxon>Eubacteriales</taxon>
        <taxon>Clostridiaceae</taxon>
        <taxon>Clostridium</taxon>
    </lineage>
</organism>
<dbReference type="Pfam" id="PF00082">
    <property type="entry name" value="Peptidase_S8"/>
    <property type="match status" value="1"/>
</dbReference>
<sequence>MKGENFRERLTTSRESNTADEVINQVEDVDFRELFLSEEYEAFFVEYTGDIKTTLKNIDYAKILSTEKFFGTIFVKKGMINTLVQSVPEITNLQKNFPYTLTPTAFEEDIVSSKGIEMGNVPYNGNGVVVGIISSGIDYLNPRFMKADGTTRILRIWDQSINDEKKYPNIIYGTEFTKADIDEAIKLNTSGQNPYEKVSHKDETGYGTAMAGIIGGRKLNEAEVFFSIAPKCDFAIVKLKKAKRSLLEANGICDTEASVYEGTDIAEAMSYLSSLQQQLNKPMVVYIPLGSNNGGHDGGTVLERYIDFLTERRGFATVASVGVQGTGETHTSGNLFETDGKGVIEVNIAEGEENLIISLFTIEPDRVSIGIIAPDGNGVEKIETPKNQGDSIFFNIGSSIITIQSYEEQKVIPDNRLDILIRNLTPGVWKITLKGEELLNGRYDAWMTQKNLLKKDTRFLKPDPFITVVTPSTARNMISTGFYNQETGELIEESGKGFTRDGRVKPDVITASYRIVTTGLENKLIVGSGSGMAGGILAGTVALMLQWGIVDGNNPNLFAQSLRNYIIGATTKDEGVNYPNPESGYGKLNIPKIFENLEKMKFKKPNQSNVVGDSRETAYIKDIYNVNENSNSGLFINIPQEILVRINNK</sequence>
<dbReference type="InterPro" id="IPR015500">
    <property type="entry name" value="Peptidase_S8_subtilisin-rel"/>
</dbReference>
<keyword evidence="4" id="KW-0720">Serine protease</keyword>
<keyword evidence="3" id="KW-0378">Hydrolase</keyword>
<protein>
    <submittedName>
        <fullName evidence="6">Subtilisin family serine protease</fullName>
    </submittedName>
</protein>
<dbReference type="PANTHER" id="PTHR43806:SF11">
    <property type="entry name" value="CEREVISIN-RELATED"/>
    <property type="match status" value="1"/>
</dbReference>
<feature type="domain" description="Peptidase S8/S53" evidence="5">
    <location>
        <begin position="125"/>
        <end position="246"/>
    </location>
</feature>
<dbReference type="Gene3D" id="2.60.120.1290">
    <property type="match status" value="1"/>
</dbReference>
<comment type="similarity">
    <text evidence="1">Belongs to the peptidase S8 family.</text>
</comment>
<dbReference type="RefSeq" id="WP_021283215.1">
    <property type="nucleotide sequence ID" value="NZ_JAGGLL010000031.1"/>
</dbReference>
<dbReference type="InterPro" id="IPR050131">
    <property type="entry name" value="Peptidase_S8_subtilisin-like"/>
</dbReference>
<keyword evidence="2 6" id="KW-0645">Protease</keyword>